<dbReference type="Pfam" id="PF00051">
    <property type="entry name" value="Kringle"/>
    <property type="match status" value="2"/>
</dbReference>
<comment type="caution">
    <text evidence="3">Lacks conserved residue(s) required for the propagation of feature annotation.</text>
</comment>
<feature type="domain" description="Kringle" evidence="6">
    <location>
        <begin position="18"/>
        <end position="121"/>
    </location>
</feature>
<dbReference type="AlphaFoldDB" id="A0A7R8XCK5"/>
<keyword evidence="2 3" id="KW-1015">Disulfide bond</keyword>
<dbReference type="Gene3D" id="2.40.20.10">
    <property type="entry name" value="Plasminogen Kringle 4"/>
    <property type="match status" value="4"/>
</dbReference>
<keyword evidence="8" id="KW-1185">Reference proteome</keyword>
<evidence type="ECO:0000256" key="5">
    <source>
        <dbReference type="SAM" id="Phobius"/>
    </source>
</evidence>
<dbReference type="InterPro" id="IPR018056">
    <property type="entry name" value="Kringle_CS"/>
</dbReference>
<dbReference type="CDD" id="cd00108">
    <property type="entry name" value="KR"/>
    <property type="match status" value="1"/>
</dbReference>
<dbReference type="PRINTS" id="PR00018">
    <property type="entry name" value="KRINGLE"/>
</dbReference>
<dbReference type="SMART" id="SM00130">
    <property type="entry name" value="KR"/>
    <property type="match status" value="2"/>
</dbReference>
<evidence type="ECO:0000256" key="3">
    <source>
        <dbReference type="PROSITE-ProRule" id="PRU00121"/>
    </source>
</evidence>
<dbReference type="PROSITE" id="PS00021">
    <property type="entry name" value="KRINGLE_1"/>
    <property type="match status" value="2"/>
</dbReference>
<reference evidence="7" key="1">
    <citation type="submission" date="2020-11" db="EMBL/GenBank/DDBJ databases">
        <authorList>
            <person name="Tran Van P."/>
        </authorList>
    </citation>
    <scope>NUCLEOTIDE SEQUENCE</scope>
</reference>
<keyword evidence="1 3" id="KW-0420">Kringle</keyword>
<organism evidence="7">
    <name type="scientific">Darwinula stevensoni</name>
    <dbReference type="NCBI Taxonomy" id="69355"/>
    <lineage>
        <taxon>Eukaryota</taxon>
        <taxon>Metazoa</taxon>
        <taxon>Ecdysozoa</taxon>
        <taxon>Arthropoda</taxon>
        <taxon>Crustacea</taxon>
        <taxon>Oligostraca</taxon>
        <taxon>Ostracoda</taxon>
        <taxon>Podocopa</taxon>
        <taxon>Podocopida</taxon>
        <taxon>Darwinulocopina</taxon>
        <taxon>Darwinuloidea</taxon>
        <taxon>Darwinulidae</taxon>
        <taxon>Darwinula</taxon>
    </lineage>
</organism>
<dbReference type="PANTHER" id="PTHR24261">
    <property type="entry name" value="PLASMINOGEN-RELATED"/>
    <property type="match status" value="1"/>
</dbReference>
<evidence type="ECO:0000256" key="4">
    <source>
        <dbReference type="SAM" id="MobiDB-lite"/>
    </source>
</evidence>
<gene>
    <name evidence="7" type="ORF">DSTB1V02_LOCUS7641</name>
</gene>
<keyword evidence="5" id="KW-1133">Transmembrane helix</keyword>
<protein>
    <recommendedName>
        <fullName evidence="6">Kringle domain-containing protein</fullName>
    </recommendedName>
</protein>
<evidence type="ECO:0000313" key="8">
    <source>
        <dbReference type="Proteomes" id="UP000677054"/>
    </source>
</evidence>
<evidence type="ECO:0000259" key="6">
    <source>
        <dbReference type="PROSITE" id="PS50070"/>
    </source>
</evidence>
<dbReference type="EMBL" id="LR901113">
    <property type="protein sequence ID" value="CAD7247816.1"/>
    <property type="molecule type" value="Genomic_DNA"/>
</dbReference>
<dbReference type="EMBL" id="CAJPEV010001596">
    <property type="protein sequence ID" value="CAG0893432.1"/>
    <property type="molecule type" value="Genomic_DNA"/>
</dbReference>
<feature type="transmembrane region" description="Helical" evidence="5">
    <location>
        <begin position="373"/>
        <end position="392"/>
    </location>
</feature>
<proteinExistence type="predicted"/>
<feature type="domain" description="Kringle" evidence="6">
    <location>
        <begin position="199"/>
        <end position="273"/>
    </location>
</feature>
<dbReference type="SUPFAM" id="SSF57440">
    <property type="entry name" value="Kringle-like"/>
    <property type="match status" value="5"/>
</dbReference>
<feature type="domain" description="Kringle" evidence="6">
    <location>
        <begin position="131"/>
        <end position="153"/>
    </location>
</feature>
<name>A0A7R8XCK5_9CRUS</name>
<dbReference type="Proteomes" id="UP000677054">
    <property type="component" value="Unassembled WGS sequence"/>
</dbReference>
<feature type="transmembrane region" description="Helical" evidence="5">
    <location>
        <begin position="339"/>
        <end position="366"/>
    </location>
</feature>
<dbReference type="InterPro" id="IPR050759">
    <property type="entry name" value="Serine_protease_kringle"/>
</dbReference>
<accession>A0A7R8XCK5</accession>
<feature type="region of interest" description="Disordered" evidence="4">
    <location>
        <begin position="186"/>
        <end position="212"/>
    </location>
</feature>
<sequence length="394" mass="46224">MREIAQTPAYPECRLTEKGSEFIGRVSVTEAGKKCLNWRSYPYGRPNDFKEIPLDGNELSDFSDSEPSGTPRIDLVYEAHFINRDSWSHHNYCRNPSGKERPWCFVSDPEIQWEYCSIPMCTDTIETYLIQERPWCFVSDNDTKWEYCDIPFCQDLSQFPLYENSPWYFCNCVACLLSRKKDERRSTRMQTKRERRGIRGEAKRGKRNATMSGSPCLPWLTVSPDTVEQYLSRFSDELDLRHGFCRNPNLSDYGPWCYVSDNTEWEYCVVPYCPPSDGEICDIRIRGECVNPRQCKTDKDGRSYLGTTNVTIKGHECLPWMSDSALRQINLQLYEVCSLFLQIILFLVLFLLFLLLFLFVLLYVLYLILVIKLLHYPSFIHNILYVLLFRLLPL</sequence>
<keyword evidence="5" id="KW-0472">Membrane</keyword>
<dbReference type="InterPro" id="IPR013806">
    <property type="entry name" value="Kringle-like"/>
</dbReference>
<dbReference type="InterPro" id="IPR038178">
    <property type="entry name" value="Kringle_sf"/>
</dbReference>
<dbReference type="OrthoDB" id="1915767at2759"/>
<dbReference type="PANTHER" id="PTHR24261:SF7">
    <property type="entry name" value="KRINGLE DOMAIN-CONTAINING PROTEIN"/>
    <property type="match status" value="1"/>
</dbReference>
<evidence type="ECO:0000256" key="2">
    <source>
        <dbReference type="ARBA" id="ARBA00023157"/>
    </source>
</evidence>
<feature type="disulfide bond" evidence="3">
    <location>
        <begin position="245"/>
        <end position="268"/>
    </location>
</feature>
<dbReference type="InterPro" id="IPR000001">
    <property type="entry name" value="Kringle"/>
</dbReference>
<feature type="disulfide bond" evidence="3">
    <location>
        <begin position="93"/>
        <end position="116"/>
    </location>
</feature>
<evidence type="ECO:0000313" key="7">
    <source>
        <dbReference type="EMBL" id="CAD7247816.1"/>
    </source>
</evidence>
<keyword evidence="5" id="KW-0812">Transmembrane</keyword>
<dbReference type="PROSITE" id="PS50070">
    <property type="entry name" value="KRINGLE_2"/>
    <property type="match status" value="3"/>
</dbReference>
<evidence type="ECO:0000256" key="1">
    <source>
        <dbReference type="ARBA" id="ARBA00022572"/>
    </source>
</evidence>